<dbReference type="EMBL" id="JBHTIS010001894">
    <property type="protein sequence ID" value="MFD1048961.1"/>
    <property type="molecule type" value="Genomic_DNA"/>
</dbReference>
<feature type="domain" description="FAD-binding" evidence="4">
    <location>
        <begin position="4"/>
        <end position="241"/>
    </location>
</feature>
<keyword evidence="3" id="KW-0274">FAD</keyword>
<proteinExistence type="predicted"/>
<dbReference type="GO" id="GO:0004497">
    <property type="term" value="F:monooxygenase activity"/>
    <property type="evidence" value="ECO:0007669"/>
    <property type="project" value="UniProtKB-KW"/>
</dbReference>
<keyword evidence="2" id="KW-0285">Flavoprotein</keyword>
<protein>
    <submittedName>
        <fullName evidence="5">FAD-dependent monooxygenase</fullName>
    </submittedName>
</protein>
<evidence type="ECO:0000313" key="6">
    <source>
        <dbReference type="Proteomes" id="UP001597045"/>
    </source>
</evidence>
<evidence type="ECO:0000256" key="2">
    <source>
        <dbReference type="ARBA" id="ARBA00022630"/>
    </source>
</evidence>
<dbReference type="Gene3D" id="3.30.9.10">
    <property type="entry name" value="D-Amino Acid Oxidase, subunit A, domain 2"/>
    <property type="match status" value="1"/>
</dbReference>
<reference evidence="6" key="1">
    <citation type="journal article" date="2019" name="Int. J. Syst. Evol. Microbiol.">
        <title>The Global Catalogue of Microorganisms (GCM) 10K type strain sequencing project: providing services to taxonomists for standard genome sequencing and annotation.</title>
        <authorList>
            <consortium name="The Broad Institute Genomics Platform"/>
            <consortium name="The Broad Institute Genome Sequencing Center for Infectious Disease"/>
            <person name="Wu L."/>
            <person name="Ma J."/>
        </authorList>
    </citation>
    <scope>NUCLEOTIDE SEQUENCE [LARGE SCALE GENOMIC DNA]</scope>
    <source>
        <strain evidence="6">JCM 31486</strain>
    </source>
</reference>
<dbReference type="InterPro" id="IPR036188">
    <property type="entry name" value="FAD/NAD-bd_sf"/>
</dbReference>
<organism evidence="5 6">
    <name type="scientific">Kibdelosporangium lantanae</name>
    <dbReference type="NCBI Taxonomy" id="1497396"/>
    <lineage>
        <taxon>Bacteria</taxon>
        <taxon>Bacillati</taxon>
        <taxon>Actinomycetota</taxon>
        <taxon>Actinomycetes</taxon>
        <taxon>Pseudonocardiales</taxon>
        <taxon>Pseudonocardiaceae</taxon>
        <taxon>Kibdelosporangium</taxon>
    </lineage>
</organism>
<evidence type="ECO:0000256" key="1">
    <source>
        <dbReference type="ARBA" id="ARBA00001974"/>
    </source>
</evidence>
<evidence type="ECO:0000256" key="3">
    <source>
        <dbReference type="ARBA" id="ARBA00022827"/>
    </source>
</evidence>
<comment type="caution">
    <text evidence="5">The sequence shown here is derived from an EMBL/GenBank/DDBJ whole genome shotgun (WGS) entry which is preliminary data.</text>
</comment>
<name>A0ABW3ME34_9PSEU</name>
<gene>
    <name evidence="5" type="ORF">ACFQ1S_27190</name>
</gene>
<dbReference type="InterPro" id="IPR050641">
    <property type="entry name" value="RIFMO-like"/>
</dbReference>
<dbReference type="InterPro" id="IPR002938">
    <property type="entry name" value="FAD-bd"/>
</dbReference>
<dbReference type="PANTHER" id="PTHR43004">
    <property type="entry name" value="TRK SYSTEM POTASSIUM UPTAKE PROTEIN"/>
    <property type="match status" value="1"/>
</dbReference>
<dbReference type="PRINTS" id="PR00420">
    <property type="entry name" value="RNGMNOXGNASE"/>
</dbReference>
<feature type="non-terminal residue" evidence="5">
    <location>
        <position position="248"/>
    </location>
</feature>
<dbReference type="Gene3D" id="3.50.50.60">
    <property type="entry name" value="FAD/NAD(P)-binding domain"/>
    <property type="match status" value="1"/>
</dbReference>
<keyword evidence="5" id="KW-0503">Monooxygenase</keyword>
<accession>A0ABW3ME34</accession>
<sequence length="248" mass="26217">MEQVDVLVVGGSTVGLTTAALLAHHGVKPLVIERRAGLSIHPRAMGVSVRTLETFRELGVTEELRATLDPNPGRGKIVVETLANADPALTPLSPVITEQSNKAITPVTHTPSSQDRIDAVLHAAIVRMGGEVRYGTTLESFTQDENGVTAEGLNIRAKYMVAADGARGHVREALGIETTGPGPIGTENVSVLFRADLREMASFVLCEVRTPKAPGMIISMGGGRYVFHTGVAAAEQREPADLVRTAIG</sequence>
<dbReference type="SUPFAM" id="SSF51905">
    <property type="entry name" value="FAD/NAD(P)-binding domain"/>
    <property type="match status" value="1"/>
</dbReference>
<keyword evidence="6" id="KW-1185">Reference proteome</keyword>
<dbReference type="PANTHER" id="PTHR43004:SF19">
    <property type="entry name" value="BINDING MONOOXYGENASE, PUTATIVE (JCVI)-RELATED"/>
    <property type="match status" value="1"/>
</dbReference>
<dbReference type="Pfam" id="PF01494">
    <property type="entry name" value="FAD_binding_3"/>
    <property type="match status" value="1"/>
</dbReference>
<keyword evidence="5" id="KW-0560">Oxidoreductase</keyword>
<evidence type="ECO:0000259" key="4">
    <source>
        <dbReference type="Pfam" id="PF01494"/>
    </source>
</evidence>
<evidence type="ECO:0000313" key="5">
    <source>
        <dbReference type="EMBL" id="MFD1048961.1"/>
    </source>
</evidence>
<dbReference type="Proteomes" id="UP001597045">
    <property type="component" value="Unassembled WGS sequence"/>
</dbReference>
<comment type="cofactor">
    <cofactor evidence="1">
        <name>FAD</name>
        <dbReference type="ChEBI" id="CHEBI:57692"/>
    </cofactor>
</comment>